<keyword evidence="3" id="KW-1185">Reference proteome</keyword>
<protein>
    <recommendedName>
        <fullName evidence="4">Solute-binding protein family 3/N-terminal domain-containing protein</fullName>
    </recommendedName>
</protein>
<evidence type="ECO:0000256" key="1">
    <source>
        <dbReference type="SAM" id="SignalP"/>
    </source>
</evidence>
<gene>
    <name evidence="2" type="ORF">Aam_034_021</name>
</gene>
<dbReference type="RefSeq" id="WP_048878311.1">
    <property type="nucleotide sequence ID" value="NZ_BANC01000034.1"/>
</dbReference>
<proteinExistence type="predicted"/>
<dbReference type="STRING" id="1120923.SAMN02746095_00907"/>
<evidence type="ECO:0000313" key="2">
    <source>
        <dbReference type="EMBL" id="GAN79877.1"/>
    </source>
</evidence>
<accession>A0A0D6PDY9</accession>
<name>A0A0D6PDY9_9PROT</name>
<feature type="chain" id="PRO_5010252254" description="Solute-binding protein family 3/N-terminal domain-containing protein" evidence="1">
    <location>
        <begin position="41"/>
        <end position="279"/>
    </location>
</feature>
<sequence length="279" mass="29443">MSSSLAPEGDLTRPRKRPGIFSSGAMLLTAALLAPGLAHAGTITFCVDKANPMVSTDMAVAQAAAQQAGDVAAFVVRDSLHASSGGDDDGPRGENQKSFQALGRQCDLIMGFPLEDGGGNIPEGMSATQPYARTGFVAVGQGQVSGGFKALLHEGQIGVLSMSPATTYFTIKNVSHEHVYFSNDQLFDAMLNGQVQTALIWRPWLNQELAMHPKAVHVAELNMPYANWNVVALYPQSAQNNATVKAFNAALASLSASHKLGGVVKPYDIPTNNVSGMEE</sequence>
<feature type="signal peptide" evidence="1">
    <location>
        <begin position="1"/>
        <end position="40"/>
    </location>
</feature>
<evidence type="ECO:0008006" key="4">
    <source>
        <dbReference type="Google" id="ProtNLM"/>
    </source>
</evidence>
<dbReference type="SUPFAM" id="SSF53850">
    <property type="entry name" value="Periplasmic binding protein-like II"/>
    <property type="match status" value="1"/>
</dbReference>
<organism evidence="2 3">
    <name type="scientific">Acidocella aminolytica 101 = DSM 11237</name>
    <dbReference type="NCBI Taxonomy" id="1120923"/>
    <lineage>
        <taxon>Bacteria</taxon>
        <taxon>Pseudomonadati</taxon>
        <taxon>Pseudomonadota</taxon>
        <taxon>Alphaproteobacteria</taxon>
        <taxon>Acetobacterales</taxon>
        <taxon>Acidocellaceae</taxon>
        <taxon>Acidocella</taxon>
    </lineage>
</organism>
<reference evidence="2 3" key="1">
    <citation type="submission" date="2012-11" db="EMBL/GenBank/DDBJ databases">
        <title>Whole genome sequence of Acidocella aminolytica 101 = DSM 11237.</title>
        <authorList>
            <person name="Azuma Y."/>
            <person name="Higashiura N."/>
            <person name="Hirakawa H."/>
            <person name="Matsushita K."/>
        </authorList>
    </citation>
    <scope>NUCLEOTIDE SEQUENCE [LARGE SCALE GENOMIC DNA]</scope>
    <source>
        <strain evidence="3">101 / DSM 11237</strain>
    </source>
</reference>
<dbReference type="AlphaFoldDB" id="A0A0D6PDY9"/>
<dbReference type="EMBL" id="BANC01000034">
    <property type="protein sequence ID" value="GAN79877.1"/>
    <property type="molecule type" value="Genomic_DNA"/>
</dbReference>
<comment type="caution">
    <text evidence="2">The sequence shown here is derived from an EMBL/GenBank/DDBJ whole genome shotgun (WGS) entry which is preliminary data.</text>
</comment>
<evidence type="ECO:0000313" key="3">
    <source>
        <dbReference type="Proteomes" id="UP000032668"/>
    </source>
</evidence>
<dbReference type="OrthoDB" id="7283481at2"/>
<dbReference type="Proteomes" id="UP000032668">
    <property type="component" value="Unassembled WGS sequence"/>
</dbReference>
<keyword evidence="1" id="KW-0732">Signal</keyword>